<dbReference type="PROSITE" id="PS52004">
    <property type="entry name" value="KS3_2"/>
    <property type="match status" value="1"/>
</dbReference>
<dbReference type="InterPro" id="IPR036736">
    <property type="entry name" value="ACP-like_sf"/>
</dbReference>
<dbReference type="GO" id="GO:0006633">
    <property type="term" value="P:fatty acid biosynthetic process"/>
    <property type="evidence" value="ECO:0007669"/>
    <property type="project" value="InterPro"/>
</dbReference>
<feature type="domain" description="Ketosynthase family 3 (KS3)" evidence="10">
    <location>
        <begin position="51"/>
        <end position="477"/>
    </location>
</feature>
<dbReference type="Pfam" id="PF08990">
    <property type="entry name" value="Docking"/>
    <property type="match status" value="1"/>
</dbReference>
<evidence type="ECO:0000256" key="5">
    <source>
        <dbReference type="ARBA" id="ARBA00023194"/>
    </source>
</evidence>
<dbReference type="SUPFAM" id="SSF53901">
    <property type="entry name" value="Thiolase-like"/>
    <property type="match status" value="1"/>
</dbReference>
<dbReference type="SMART" id="SM01294">
    <property type="entry name" value="PKS_PP_betabranch"/>
    <property type="match status" value="1"/>
</dbReference>
<dbReference type="InterPro" id="IPR050091">
    <property type="entry name" value="PKS_NRPS_Biosynth_Enz"/>
</dbReference>
<dbReference type="InterPro" id="IPR020841">
    <property type="entry name" value="PKS_Beta-ketoAc_synthase_dom"/>
</dbReference>
<dbReference type="Pfam" id="PF00698">
    <property type="entry name" value="Acyl_transf_1"/>
    <property type="match status" value="1"/>
</dbReference>
<dbReference type="InterPro" id="IPR020806">
    <property type="entry name" value="PKS_PP-bd"/>
</dbReference>
<name>A0A2A2DEL3_9ACTN</name>
<evidence type="ECO:0000256" key="4">
    <source>
        <dbReference type="ARBA" id="ARBA00022679"/>
    </source>
</evidence>
<dbReference type="Gene3D" id="3.30.70.3290">
    <property type="match status" value="2"/>
</dbReference>
<dbReference type="SUPFAM" id="SSF53474">
    <property type="entry name" value="alpha/beta-Hydrolases"/>
    <property type="match status" value="1"/>
</dbReference>
<dbReference type="EMBL" id="NSJV01000096">
    <property type="protein sequence ID" value="PAU49931.1"/>
    <property type="molecule type" value="Genomic_DNA"/>
</dbReference>
<evidence type="ECO:0000313" key="11">
    <source>
        <dbReference type="EMBL" id="PAU49931.1"/>
    </source>
</evidence>
<accession>A0A2A2DEL3</accession>
<protein>
    <submittedName>
        <fullName evidence="11">Uncharacterized protein</fullName>
    </submittedName>
</protein>
<keyword evidence="2" id="KW-0596">Phosphopantetheine</keyword>
<evidence type="ECO:0000259" key="9">
    <source>
        <dbReference type="PROSITE" id="PS50075"/>
    </source>
</evidence>
<dbReference type="FunFam" id="3.40.47.10:FF:000019">
    <property type="entry name" value="Polyketide synthase type I"/>
    <property type="match status" value="1"/>
</dbReference>
<reference evidence="11 12" key="1">
    <citation type="submission" date="2017-08" db="EMBL/GenBank/DDBJ databases">
        <title>Genome sequence of Streptomyces albireticuli NRRL B-1670.</title>
        <authorList>
            <person name="Graham D.E."/>
            <person name="Mahan K.M."/>
            <person name="Klingeman D.M."/>
            <person name="Hettich R.L."/>
            <person name="Parry R.J."/>
            <person name="Spain J.C."/>
        </authorList>
    </citation>
    <scope>NUCLEOTIDE SEQUENCE [LARGE SCALE GENOMIC DNA]</scope>
    <source>
        <strain evidence="11 12">NRRL B-1670</strain>
    </source>
</reference>
<gene>
    <name evidence="11" type="ORF">CK936_05185</name>
</gene>
<dbReference type="PROSITE" id="PS00606">
    <property type="entry name" value="KS3_1"/>
    <property type="match status" value="1"/>
</dbReference>
<dbReference type="PANTHER" id="PTHR43775">
    <property type="entry name" value="FATTY ACID SYNTHASE"/>
    <property type="match status" value="1"/>
</dbReference>
<dbReference type="Pfam" id="PF16197">
    <property type="entry name" value="KAsynt_C_assoc"/>
    <property type="match status" value="1"/>
</dbReference>
<dbReference type="InterPro" id="IPR009081">
    <property type="entry name" value="PP-bd_ACP"/>
</dbReference>
<evidence type="ECO:0000313" key="12">
    <source>
        <dbReference type="Proteomes" id="UP000218944"/>
    </source>
</evidence>
<dbReference type="Pfam" id="PF00975">
    <property type="entry name" value="Thioesterase"/>
    <property type="match status" value="1"/>
</dbReference>
<evidence type="ECO:0000256" key="3">
    <source>
        <dbReference type="ARBA" id="ARBA00022553"/>
    </source>
</evidence>
<dbReference type="InterPro" id="IPR001031">
    <property type="entry name" value="Thioesterase"/>
</dbReference>
<dbReference type="Pfam" id="PF02801">
    <property type="entry name" value="Ketoacyl-synt_C"/>
    <property type="match status" value="1"/>
</dbReference>
<dbReference type="InterPro" id="IPR014030">
    <property type="entry name" value="Ketoacyl_synth_N"/>
</dbReference>
<dbReference type="InterPro" id="IPR016035">
    <property type="entry name" value="Acyl_Trfase/lysoPLipase"/>
</dbReference>
<proteinExistence type="predicted"/>
<dbReference type="SMART" id="SM00823">
    <property type="entry name" value="PKS_PP"/>
    <property type="match status" value="1"/>
</dbReference>
<keyword evidence="4" id="KW-0808">Transferase</keyword>
<comment type="caution">
    <text evidence="11">The sequence shown here is derived from an EMBL/GenBank/DDBJ whole genome shotgun (WGS) entry which is preliminary data.</text>
</comment>
<dbReference type="InterPro" id="IPR016039">
    <property type="entry name" value="Thiolase-like"/>
</dbReference>
<dbReference type="InterPro" id="IPR001227">
    <property type="entry name" value="Ac_transferase_dom_sf"/>
</dbReference>
<dbReference type="InterPro" id="IPR015083">
    <property type="entry name" value="NorB/c/GfsB-D-like_docking"/>
</dbReference>
<evidence type="ECO:0000256" key="6">
    <source>
        <dbReference type="ARBA" id="ARBA00023268"/>
    </source>
</evidence>
<feature type="region of interest" description="Disordered" evidence="8">
    <location>
        <begin position="966"/>
        <end position="996"/>
    </location>
</feature>
<dbReference type="SMART" id="SM00825">
    <property type="entry name" value="PKS_KS"/>
    <property type="match status" value="1"/>
</dbReference>
<feature type="region of interest" description="Disordered" evidence="8">
    <location>
        <begin position="1"/>
        <end position="22"/>
    </location>
</feature>
<dbReference type="SMART" id="SM00827">
    <property type="entry name" value="PKS_AT"/>
    <property type="match status" value="1"/>
</dbReference>
<evidence type="ECO:0000256" key="8">
    <source>
        <dbReference type="SAM" id="MobiDB-lite"/>
    </source>
</evidence>
<dbReference type="Gene3D" id="3.40.50.1820">
    <property type="entry name" value="alpha/beta hydrolase"/>
    <property type="match status" value="1"/>
</dbReference>
<dbReference type="Proteomes" id="UP000218944">
    <property type="component" value="Unassembled WGS sequence"/>
</dbReference>
<dbReference type="SUPFAM" id="SSF52151">
    <property type="entry name" value="FabD/lysophospholipase-like"/>
    <property type="match status" value="1"/>
</dbReference>
<keyword evidence="7" id="KW-0012">Acyltransferase</keyword>
<dbReference type="InterPro" id="IPR018201">
    <property type="entry name" value="Ketoacyl_synth_AS"/>
</dbReference>
<dbReference type="Pfam" id="PF00109">
    <property type="entry name" value="ketoacyl-synt"/>
    <property type="match status" value="1"/>
</dbReference>
<keyword evidence="12" id="KW-1185">Reference proteome</keyword>
<dbReference type="InterPro" id="IPR014031">
    <property type="entry name" value="Ketoacyl_synth_C"/>
</dbReference>
<evidence type="ECO:0000256" key="2">
    <source>
        <dbReference type="ARBA" id="ARBA00022450"/>
    </source>
</evidence>
<dbReference type="GO" id="GO:0033068">
    <property type="term" value="P:macrolide biosynthetic process"/>
    <property type="evidence" value="ECO:0007669"/>
    <property type="project" value="UniProtKB-ARBA"/>
</dbReference>
<evidence type="ECO:0000256" key="1">
    <source>
        <dbReference type="ARBA" id="ARBA00001957"/>
    </source>
</evidence>
<dbReference type="Gene3D" id="3.40.366.10">
    <property type="entry name" value="Malonyl-Coenzyme A Acyl Carrier Protein, domain 2"/>
    <property type="match status" value="1"/>
</dbReference>
<keyword evidence="6" id="KW-0511">Multifunctional enzyme</keyword>
<evidence type="ECO:0000259" key="10">
    <source>
        <dbReference type="PROSITE" id="PS52004"/>
    </source>
</evidence>
<dbReference type="GO" id="GO:0004315">
    <property type="term" value="F:3-oxoacyl-[acyl-carrier-protein] synthase activity"/>
    <property type="evidence" value="ECO:0007669"/>
    <property type="project" value="InterPro"/>
</dbReference>
<dbReference type="Gene3D" id="1.10.1200.10">
    <property type="entry name" value="ACP-like"/>
    <property type="match status" value="1"/>
</dbReference>
<dbReference type="GO" id="GO:0031177">
    <property type="term" value="F:phosphopantetheine binding"/>
    <property type="evidence" value="ECO:0007669"/>
    <property type="project" value="InterPro"/>
</dbReference>
<dbReference type="Gene3D" id="3.40.47.10">
    <property type="match status" value="1"/>
</dbReference>
<dbReference type="GO" id="GO:0004312">
    <property type="term" value="F:fatty acid synthase activity"/>
    <property type="evidence" value="ECO:0007669"/>
    <property type="project" value="TreeGrafter"/>
</dbReference>
<feature type="compositionally biased region" description="Basic and acidic residues" evidence="8">
    <location>
        <begin position="12"/>
        <end position="22"/>
    </location>
</feature>
<organism evidence="11 12">
    <name type="scientific">Streptomyces albireticuli</name>
    <dbReference type="NCBI Taxonomy" id="1940"/>
    <lineage>
        <taxon>Bacteria</taxon>
        <taxon>Bacillati</taxon>
        <taxon>Actinomycetota</taxon>
        <taxon>Actinomycetes</taxon>
        <taxon>Kitasatosporales</taxon>
        <taxon>Streptomycetaceae</taxon>
        <taxon>Streptomyces</taxon>
    </lineage>
</organism>
<dbReference type="InterPro" id="IPR020802">
    <property type="entry name" value="TesA-like"/>
</dbReference>
<comment type="cofactor">
    <cofactor evidence="1">
        <name>pantetheine 4'-phosphate</name>
        <dbReference type="ChEBI" id="CHEBI:47942"/>
    </cofactor>
</comment>
<sequence length="1279" mass="134904">MREPAAGTARPSGEEPKAVGEDPKLVKYFQRVTAELQRTRERLRELENPVDDPVAVVGMGCRFGGGIGSPEELWELLAAERDVITGFPAGRGWTEDQIYHPEPGTPGRSYVRHGAFLDDAADFDSEFFGISPREALGMDPQQRVALEVTWQALESAGIDPAGLRGSRTGVFLGLSNADYATAIREMPEDMLGQLSIGNAGSVTSGRLAYVFGLQGPVLTVDTACSSSLVGLHLAAQSLRAGECTLALAGGVTILSSPLLFIDYARQRALAPDGRCKPFSSAADGTAWGEGAGMLVLERLSDARRNHHPVLALLRGSAINSDGTSSGLTAPNGTAQQQVIADALASAGLSPADVDAVEAHGTGTALGDPIEAQALLAGYGRHRGDRPPLLVGAVKSNLAHTQAAAGVAGVVKMVLAMRHGTLPRTLHIGTATPRVDWAQGGVELLTSAVPWPRDGRPRRAGVSAFGVGGTNAHVILEDPGPDPDPGPGDRAVPPLLAWTLSGRTEQALSAQAAALHEHLDRVRPDPLDLSWSLATTRAHLPHRAVVFGSRPADLAAGLTALSTGRDDTGSATVAVSGAAVRNGTTAFLYPHECTPAVVRALATQYAEAEPFAEHLSACAAVLAGLVGWSLTDVLRGDPDAPALDRPDVSAPATLAVLTGVTRVWCASGVRPAALAGHGSGRLAASWAVGWLSLSSALRIAAGCPAGVEPDAVDVPPPAPGVPVLCGDTGRWLRDRPAEDDYRTVPAAESGSAARELRADGHRLLLVFGGDTAGMAAELPDGPAVLAVPEETEGAVTGSAALVRALGRAHVMGAAVDWRAVLAGTGARRIPLPGYAFQRSRYWIEREWTMPVLISDDPGTREPDRRSPAALLWALPEQERNDRVETLVRECLGRALGNGPDDQVDAEDTFRDLGMDSLGAEDLRDQLSTDAGVEIELSDVLNYPTVVDLTERVLEKLAARAEEGTLDEIAGTARSRNEVPESGTGPVDPAPENADESDGSLASFYIRAIRTGRINVALRLARAASETRDTFDQDDPRDLAELRKVGAGAGGPTIVGLTPPIFPNLDLPYSYLHAGLAPASDVWSLWSPGFAGEAPLPADRAALMRMLAKPLRRELAGTPLIIAGYSSGGWLAHELAAHLERTGVPVTALLLLDSYLPEEEMEQTETRSEFMREQIRRRDLMGMSLDRPDRTVTTSGQIAAMGGYSRIFSGWRPGPLKAPILHLLASEVVAGVPTSSEDHPFPAELAHRVRKLPGDHFTILSQHADLISANLHDWLAEVKPV</sequence>
<evidence type="ECO:0000256" key="7">
    <source>
        <dbReference type="ARBA" id="ARBA00023315"/>
    </source>
</evidence>
<dbReference type="SMART" id="SM00824">
    <property type="entry name" value="PKS_TE"/>
    <property type="match status" value="1"/>
</dbReference>
<keyword evidence="3" id="KW-0597">Phosphoprotein</keyword>
<dbReference type="PANTHER" id="PTHR43775:SF51">
    <property type="entry name" value="INACTIVE PHENOLPHTHIOCEROL SYNTHESIS POLYKETIDE SYNTHASE TYPE I PKS1-RELATED"/>
    <property type="match status" value="1"/>
</dbReference>
<feature type="domain" description="Carrier" evidence="9">
    <location>
        <begin position="876"/>
        <end position="955"/>
    </location>
</feature>
<dbReference type="PROSITE" id="PS50075">
    <property type="entry name" value="CARRIER"/>
    <property type="match status" value="1"/>
</dbReference>
<dbReference type="Pfam" id="PF00550">
    <property type="entry name" value="PP-binding"/>
    <property type="match status" value="1"/>
</dbReference>
<dbReference type="AlphaFoldDB" id="A0A2A2DEL3"/>
<dbReference type="CDD" id="cd00833">
    <property type="entry name" value="PKS"/>
    <property type="match status" value="1"/>
</dbReference>
<dbReference type="InterPro" id="IPR014043">
    <property type="entry name" value="Acyl_transferase_dom"/>
</dbReference>
<dbReference type="InterPro" id="IPR029058">
    <property type="entry name" value="AB_hydrolase_fold"/>
</dbReference>
<dbReference type="RefSeq" id="WP_095579269.1">
    <property type="nucleotide sequence ID" value="NZ_JAJQQS010000016.1"/>
</dbReference>
<dbReference type="InterPro" id="IPR032821">
    <property type="entry name" value="PKS_assoc"/>
</dbReference>
<keyword evidence="5" id="KW-0045">Antibiotic biosynthesis</keyword>